<proteinExistence type="inferred from homology"/>
<dbReference type="InterPro" id="IPR009003">
    <property type="entry name" value="Peptidase_S1_PA"/>
</dbReference>
<comment type="caution">
    <text evidence="12">The sequence shown here is derived from an EMBL/GenBank/DDBJ whole genome shotgun (WGS) entry which is preliminary data.</text>
</comment>
<evidence type="ECO:0000259" key="11">
    <source>
        <dbReference type="PROSITE" id="PS50240"/>
    </source>
</evidence>
<dbReference type="SMART" id="SM00020">
    <property type="entry name" value="Tryp_SPc"/>
    <property type="match status" value="1"/>
</dbReference>
<dbReference type="GO" id="GO:0006508">
    <property type="term" value="P:proteolysis"/>
    <property type="evidence" value="ECO:0007669"/>
    <property type="project" value="UniProtKB-KW"/>
</dbReference>
<feature type="domain" description="Peptidase S1" evidence="11">
    <location>
        <begin position="28"/>
        <end position="255"/>
    </location>
</feature>
<keyword evidence="7 10" id="KW-0720">Serine protease</keyword>
<dbReference type="EMBL" id="JAPWTK010000095">
    <property type="protein sequence ID" value="KAJ8950731.1"/>
    <property type="molecule type" value="Genomic_DNA"/>
</dbReference>
<dbReference type="PANTHER" id="PTHR24276">
    <property type="entry name" value="POLYSERASE-RELATED"/>
    <property type="match status" value="1"/>
</dbReference>
<keyword evidence="13" id="KW-1185">Reference proteome</keyword>
<feature type="non-terminal residue" evidence="12">
    <location>
        <position position="1"/>
    </location>
</feature>
<dbReference type="PRINTS" id="PR00722">
    <property type="entry name" value="CHYMOTRYPSIN"/>
</dbReference>
<dbReference type="CDD" id="cd00190">
    <property type="entry name" value="Tryp_SPc"/>
    <property type="match status" value="1"/>
</dbReference>
<keyword evidence="9" id="KW-1015">Disulfide bond</keyword>
<dbReference type="Proteomes" id="UP001162162">
    <property type="component" value="Unassembled WGS sequence"/>
</dbReference>
<evidence type="ECO:0000256" key="7">
    <source>
        <dbReference type="ARBA" id="ARBA00022825"/>
    </source>
</evidence>
<dbReference type="InterPro" id="IPR018114">
    <property type="entry name" value="TRYPSIN_HIS"/>
</dbReference>
<dbReference type="PANTHER" id="PTHR24276:SF98">
    <property type="entry name" value="FI18310P1-RELATED"/>
    <property type="match status" value="1"/>
</dbReference>
<dbReference type="GO" id="GO:0005576">
    <property type="term" value="C:extracellular region"/>
    <property type="evidence" value="ECO:0007669"/>
    <property type="project" value="UniProtKB-SubCell"/>
</dbReference>
<evidence type="ECO:0000256" key="8">
    <source>
        <dbReference type="ARBA" id="ARBA00023145"/>
    </source>
</evidence>
<evidence type="ECO:0000256" key="6">
    <source>
        <dbReference type="ARBA" id="ARBA00022801"/>
    </source>
</evidence>
<dbReference type="InterPro" id="IPR033116">
    <property type="entry name" value="TRYPSIN_SER"/>
</dbReference>
<keyword evidence="6 10" id="KW-0378">Hydrolase</keyword>
<comment type="similarity">
    <text evidence="2">Belongs to the peptidase S1 family.</text>
</comment>
<evidence type="ECO:0000256" key="9">
    <source>
        <dbReference type="ARBA" id="ARBA00023157"/>
    </source>
</evidence>
<evidence type="ECO:0000256" key="2">
    <source>
        <dbReference type="ARBA" id="ARBA00007664"/>
    </source>
</evidence>
<keyword evidence="5" id="KW-0732">Signal</keyword>
<evidence type="ECO:0000256" key="10">
    <source>
        <dbReference type="RuleBase" id="RU363034"/>
    </source>
</evidence>
<gene>
    <name evidence="12" type="ORF">NQ318_011222</name>
</gene>
<evidence type="ECO:0000313" key="13">
    <source>
        <dbReference type="Proteomes" id="UP001162162"/>
    </source>
</evidence>
<dbReference type="FunFam" id="2.40.10.10:FF:000146">
    <property type="entry name" value="Serine protease 53"/>
    <property type="match status" value="1"/>
</dbReference>
<dbReference type="InterPro" id="IPR050430">
    <property type="entry name" value="Peptidase_S1"/>
</dbReference>
<dbReference type="Pfam" id="PF00089">
    <property type="entry name" value="Trypsin"/>
    <property type="match status" value="1"/>
</dbReference>
<dbReference type="GO" id="GO:0004252">
    <property type="term" value="F:serine-type endopeptidase activity"/>
    <property type="evidence" value="ECO:0007669"/>
    <property type="project" value="InterPro"/>
</dbReference>
<dbReference type="InterPro" id="IPR001254">
    <property type="entry name" value="Trypsin_dom"/>
</dbReference>
<sequence length="256" mass="27022">TDWSRVGPNVIHVAGGPEPHIIGMSGRVIGGHEVAPNSIPYMAAVRPDGTGFCGASLIHPEWGLTAAHCVDSASYTLLVLGAHRVLQNEATQQVVPSRSIIIHPQYNSTTLQNDIALVHLQHPVTESNIVRPIPIAPTNSGSFAEVIGYLTGWGYTSDDNPTLAPTLQGVELRIISTAECRIYAGSWAYEDNVCTHGFNGEHNVGGCFGDSGSPLVAQGVQVGVVSFGSGQCASGSITSFARVNSYANWINQHINA</sequence>
<dbReference type="AlphaFoldDB" id="A0AAV8YII8"/>
<keyword evidence="4 10" id="KW-0645">Protease</keyword>
<dbReference type="InterPro" id="IPR001314">
    <property type="entry name" value="Peptidase_S1A"/>
</dbReference>
<dbReference type="PROSITE" id="PS00134">
    <property type="entry name" value="TRYPSIN_HIS"/>
    <property type="match status" value="1"/>
</dbReference>
<dbReference type="PROSITE" id="PS00135">
    <property type="entry name" value="TRYPSIN_SER"/>
    <property type="match status" value="1"/>
</dbReference>
<organism evidence="12 13">
    <name type="scientific">Aromia moschata</name>
    <dbReference type="NCBI Taxonomy" id="1265417"/>
    <lineage>
        <taxon>Eukaryota</taxon>
        <taxon>Metazoa</taxon>
        <taxon>Ecdysozoa</taxon>
        <taxon>Arthropoda</taxon>
        <taxon>Hexapoda</taxon>
        <taxon>Insecta</taxon>
        <taxon>Pterygota</taxon>
        <taxon>Neoptera</taxon>
        <taxon>Endopterygota</taxon>
        <taxon>Coleoptera</taxon>
        <taxon>Polyphaga</taxon>
        <taxon>Cucujiformia</taxon>
        <taxon>Chrysomeloidea</taxon>
        <taxon>Cerambycidae</taxon>
        <taxon>Cerambycinae</taxon>
        <taxon>Callichromatini</taxon>
        <taxon>Aromia</taxon>
    </lineage>
</organism>
<accession>A0AAV8YII8</accession>
<evidence type="ECO:0000256" key="4">
    <source>
        <dbReference type="ARBA" id="ARBA00022670"/>
    </source>
</evidence>
<protein>
    <recommendedName>
        <fullName evidence="11">Peptidase S1 domain-containing protein</fullName>
    </recommendedName>
</protein>
<keyword evidence="8" id="KW-0865">Zymogen</keyword>
<dbReference type="InterPro" id="IPR043504">
    <property type="entry name" value="Peptidase_S1_PA_chymotrypsin"/>
</dbReference>
<dbReference type="SUPFAM" id="SSF50494">
    <property type="entry name" value="Trypsin-like serine proteases"/>
    <property type="match status" value="1"/>
</dbReference>
<evidence type="ECO:0000256" key="1">
    <source>
        <dbReference type="ARBA" id="ARBA00004613"/>
    </source>
</evidence>
<name>A0AAV8YII8_9CUCU</name>
<evidence type="ECO:0000256" key="3">
    <source>
        <dbReference type="ARBA" id="ARBA00022525"/>
    </source>
</evidence>
<comment type="subcellular location">
    <subcellularLocation>
        <location evidence="1">Secreted</location>
    </subcellularLocation>
</comment>
<dbReference type="Gene3D" id="2.40.10.10">
    <property type="entry name" value="Trypsin-like serine proteases"/>
    <property type="match status" value="2"/>
</dbReference>
<keyword evidence="3" id="KW-0964">Secreted</keyword>
<evidence type="ECO:0000313" key="12">
    <source>
        <dbReference type="EMBL" id="KAJ8950731.1"/>
    </source>
</evidence>
<evidence type="ECO:0000256" key="5">
    <source>
        <dbReference type="ARBA" id="ARBA00022729"/>
    </source>
</evidence>
<reference evidence="12" key="1">
    <citation type="journal article" date="2023" name="Insect Mol. Biol.">
        <title>Genome sequencing provides insights into the evolution of gene families encoding plant cell wall-degrading enzymes in longhorned beetles.</title>
        <authorList>
            <person name="Shin N.R."/>
            <person name="Okamura Y."/>
            <person name="Kirsch R."/>
            <person name="Pauchet Y."/>
        </authorList>
    </citation>
    <scope>NUCLEOTIDE SEQUENCE</scope>
    <source>
        <strain evidence="12">AMC_N1</strain>
    </source>
</reference>
<dbReference type="PROSITE" id="PS50240">
    <property type="entry name" value="TRYPSIN_DOM"/>
    <property type="match status" value="1"/>
</dbReference>